<organism evidence="2 3">
    <name type="scientific">Maioricimonas rarisocia</name>
    <dbReference type="NCBI Taxonomy" id="2528026"/>
    <lineage>
        <taxon>Bacteria</taxon>
        <taxon>Pseudomonadati</taxon>
        <taxon>Planctomycetota</taxon>
        <taxon>Planctomycetia</taxon>
        <taxon>Planctomycetales</taxon>
        <taxon>Planctomycetaceae</taxon>
        <taxon>Maioricimonas</taxon>
    </lineage>
</organism>
<reference evidence="2 3" key="1">
    <citation type="submission" date="2019-02" db="EMBL/GenBank/DDBJ databases">
        <title>Deep-cultivation of Planctomycetes and their phenomic and genomic characterization uncovers novel biology.</title>
        <authorList>
            <person name="Wiegand S."/>
            <person name="Jogler M."/>
            <person name="Boedeker C."/>
            <person name="Pinto D."/>
            <person name="Vollmers J."/>
            <person name="Rivas-Marin E."/>
            <person name="Kohn T."/>
            <person name="Peeters S.H."/>
            <person name="Heuer A."/>
            <person name="Rast P."/>
            <person name="Oberbeckmann S."/>
            <person name="Bunk B."/>
            <person name="Jeske O."/>
            <person name="Meyerdierks A."/>
            <person name="Storesund J.E."/>
            <person name="Kallscheuer N."/>
            <person name="Luecker S."/>
            <person name="Lage O.M."/>
            <person name="Pohl T."/>
            <person name="Merkel B.J."/>
            <person name="Hornburger P."/>
            <person name="Mueller R.-W."/>
            <person name="Bruemmer F."/>
            <person name="Labrenz M."/>
            <person name="Spormann A.M."/>
            <person name="Op den Camp H."/>
            <person name="Overmann J."/>
            <person name="Amann R."/>
            <person name="Jetten M.S.M."/>
            <person name="Mascher T."/>
            <person name="Medema M.H."/>
            <person name="Devos D.P."/>
            <person name="Kaster A.-K."/>
            <person name="Ovreas L."/>
            <person name="Rohde M."/>
            <person name="Galperin M.Y."/>
            <person name="Jogler C."/>
        </authorList>
    </citation>
    <scope>NUCLEOTIDE SEQUENCE [LARGE SCALE GENOMIC DNA]</scope>
    <source>
        <strain evidence="2 3">Mal4</strain>
    </source>
</reference>
<accession>A0A517ZG57</accession>
<name>A0A517ZG57_9PLAN</name>
<evidence type="ECO:0000313" key="3">
    <source>
        <dbReference type="Proteomes" id="UP000320496"/>
    </source>
</evidence>
<feature type="signal peptide" evidence="1">
    <location>
        <begin position="1"/>
        <end position="35"/>
    </location>
</feature>
<dbReference type="InterPro" id="IPR029475">
    <property type="entry name" value="DUF6807"/>
</dbReference>
<evidence type="ECO:0000256" key="1">
    <source>
        <dbReference type="SAM" id="SignalP"/>
    </source>
</evidence>
<dbReference type="AlphaFoldDB" id="A0A517ZG57"/>
<dbReference type="KEGG" id="mri:Mal4_58350"/>
<dbReference type="EMBL" id="CP036275">
    <property type="protein sequence ID" value="QDU41467.1"/>
    <property type="molecule type" value="Genomic_DNA"/>
</dbReference>
<dbReference type="Proteomes" id="UP000320496">
    <property type="component" value="Chromosome"/>
</dbReference>
<keyword evidence="3" id="KW-1185">Reference proteome</keyword>
<evidence type="ECO:0008006" key="4">
    <source>
        <dbReference type="Google" id="ProtNLM"/>
    </source>
</evidence>
<dbReference type="OrthoDB" id="242375at2"/>
<dbReference type="Pfam" id="PF14100">
    <property type="entry name" value="DUF6807"/>
    <property type="match status" value="1"/>
</dbReference>
<sequence precursor="true">MMANLMTKRGCRSLRTGRLVLAWFTCLCGATIAEAAEPAPVEIVAGPHDRDDSLVIGRLPSKQRLVGLTVAKPSEPLVAQRIPDSDQYAWRLQRPLSAGETRQYRVTDLGQIELPDVTIDEDDEAIVVRIGERTVLQYNVATVQPPADLDPVYARSGFIHPLQSPAGRVVTAGFPKDHAHQHGIFSAWVRTEFEGRTLDFWNQRDRTGHVRHLSVDRVETGPVFAQFDVSLEHSDRSDPEQPRPVLKETWTVRVYHSAEPFLFDIVSTQTCIADSPLHVQEYHYGGMAFRGTTQWLDRPDAGFLTSDGHDRQAGNHTRPKWVAASGPVDGAHCTLAVLDHPANFRFPQPVRLHPSKPYFVFTPPSLGAFALSPGQPYVSRYRYVVHDGPPAADDYDRMWTDYGAPLIVRPVAGTPQE</sequence>
<protein>
    <recommendedName>
        <fullName evidence="4">Methane oxygenase PmoA</fullName>
    </recommendedName>
</protein>
<keyword evidence="1" id="KW-0732">Signal</keyword>
<feature type="chain" id="PRO_5022152721" description="Methane oxygenase PmoA" evidence="1">
    <location>
        <begin position="36"/>
        <end position="417"/>
    </location>
</feature>
<gene>
    <name evidence="2" type="ORF">Mal4_58350</name>
</gene>
<proteinExistence type="predicted"/>
<evidence type="ECO:0000313" key="2">
    <source>
        <dbReference type="EMBL" id="QDU41467.1"/>
    </source>
</evidence>
<dbReference type="RefSeq" id="WP_145372901.1">
    <property type="nucleotide sequence ID" value="NZ_CP036275.1"/>
</dbReference>